<feature type="compositionally biased region" description="Polar residues" evidence="1">
    <location>
        <begin position="39"/>
        <end position="48"/>
    </location>
</feature>
<keyword evidence="3" id="KW-1185">Reference proteome</keyword>
<feature type="region of interest" description="Disordered" evidence="1">
    <location>
        <begin position="1"/>
        <end position="20"/>
    </location>
</feature>
<evidence type="ECO:0000256" key="1">
    <source>
        <dbReference type="SAM" id="MobiDB-lite"/>
    </source>
</evidence>
<proteinExistence type="predicted"/>
<reference evidence="2" key="1">
    <citation type="submission" date="2023-04" db="EMBL/GenBank/DDBJ databases">
        <authorList>
            <consortium name="ELIXIR-Norway"/>
        </authorList>
    </citation>
    <scope>NUCLEOTIDE SEQUENCE [LARGE SCALE GENOMIC DNA]</scope>
</reference>
<sequence length="91" mass="9589">MATLPPGQQQRPARGPAASWVRLTEPRPAPGLAVGLQKRSLNPTSGTTDLLHESGVLAGKGDPGEGTKPLPESRLCSPSEEARLLFLKPLE</sequence>
<name>A0ABN8YHC7_RANTA</name>
<gene>
    <name evidence="2" type="ORF">MRATA1EN1_LOCUS8973</name>
</gene>
<feature type="region of interest" description="Disordered" evidence="1">
    <location>
        <begin position="29"/>
        <end position="76"/>
    </location>
</feature>
<accession>A0ABN8YHC7</accession>
<organism evidence="2 3">
    <name type="scientific">Rangifer tarandus platyrhynchus</name>
    <name type="common">Svalbard reindeer</name>
    <dbReference type="NCBI Taxonomy" id="3082113"/>
    <lineage>
        <taxon>Eukaryota</taxon>
        <taxon>Metazoa</taxon>
        <taxon>Chordata</taxon>
        <taxon>Craniata</taxon>
        <taxon>Vertebrata</taxon>
        <taxon>Euteleostomi</taxon>
        <taxon>Mammalia</taxon>
        <taxon>Eutheria</taxon>
        <taxon>Laurasiatheria</taxon>
        <taxon>Artiodactyla</taxon>
        <taxon>Ruminantia</taxon>
        <taxon>Pecora</taxon>
        <taxon>Cervidae</taxon>
        <taxon>Odocoileinae</taxon>
        <taxon>Rangifer</taxon>
    </lineage>
</organism>
<dbReference type="Proteomes" id="UP001176941">
    <property type="component" value="Chromosome 19"/>
</dbReference>
<protein>
    <submittedName>
        <fullName evidence="2">Uncharacterized protein</fullName>
    </submittedName>
</protein>
<evidence type="ECO:0000313" key="3">
    <source>
        <dbReference type="Proteomes" id="UP001176941"/>
    </source>
</evidence>
<feature type="compositionally biased region" description="Low complexity" evidence="1">
    <location>
        <begin position="1"/>
        <end position="18"/>
    </location>
</feature>
<evidence type="ECO:0000313" key="2">
    <source>
        <dbReference type="EMBL" id="CAI9160011.1"/>
    </source>
</evidence>
<dbReference type="EMBL" id="OX459955">
    <property type="protein sequence ID" value="CAI9160011.1"/>
    <property type="molecule type" value="Genomic_DNA"/>
</dbReference>